<proteinExistence type="predicted"/>
<sequence length="17" mass="2034">MEKQQENKEGKKQNNNS</sequence>
<organism evidence="1">
    <name type="scientific">Rhizophora mucronata</name>
    <name type="common">Asiatic mangrove</name>
    <dbReference type="NCBI Taxonomy" id="61149"/>
    <lineage>
        <taxon>Eukaryota</taxon>
        <taxon>Viridiplantae</taxon>
        <taxon>Streptophyta</taxon>
        <taxon>Embryophyta</taxon>
        <taxon>Tracheophyta</taxon>
        <taxon>Spermatophyta</taxon>
        <taxon>Magnoliopsida</taxon>
        <taxon>eudicotyledons</taxon>
        <taxon>Gunneridae</taxon>
        <taxon>Pentapetalae</taxon>
        <taxon>rosids</taxon>
        <taxon>fabids</taxon>
        <taxon>Malpighiales</taxon>
        <taxon>Rhizophoraceae</taxon>
        <taxon>Rhizophora</taxon>
    </lineage>
</organism>
<reference evidence="1" key="1">
    <citation type="submission" date="2018-02" db="EMBL/GenBank/DDBJ databases">
        <title>Rhizophora mucronata_Transcriptome.</title>
        <authorList>
            <person name="Meera S.P."/>
            <person name="Sreeshan A."/>
            <person name="Augustine A."/>
        </authorList>
    </citation>
    <scope>NUCLEOTIDE SEQUENCE</scope>
    <source>
        <tissue evidence="1">Leaf</tissue>
    </source>
</reference>
<protein>
    <submittedName>
        <fullName evidence="1">Uncharacterized protein</fullName>
    </submittedName>
</protein>
<dbReference type="AlphaFoldDB" id="A0A2P2Q6J2"/>
<name>A0A2P2Q6J2_RHIMU</name>
<dbReference type="EMBL" id="GGEC01082113">
    <property type="protein sequence ID" value="MBX62597.1"/>
    <property type="molecule type" value="Transcribed_RNA"/>
</dbReference>
<accession>A0A2P2Q6J2</accession>
<evidence type="ECO:0000313" key="1">
    <source>
        <dbReference type="EMBL" id="MBX62597.1"/>
    </source>
</evidence>